<feature type="domain" description="Endonuclease/exonuclease/phosphatase" evidence="2">
    <location>
        <begin position="283"/>
        <end position="550"/>
    </location>
</feature>
<dbReference type="PANTHER" id="PTHR42834:SF1">
    <property type="entry name" value="ENDONUCLEASE_EXONUCLEASE_PHOSPHATASE FAMILY PROTEIN (AFU_ORTHOLOGUE AFUA_3G09210)"/>
    <property type="match status" value="1"/>
</dbReference>
<dbReference type="PANTHER" id="PTHR42834">
    <property type="entry name" value="ENDONUCLEASE/EXONUCLEASE/PHOSPHATASE FAMILY PROTEIN (AFU_ORTHOLOGUE AFUA_3G09210)"/>
    <property type="match status" value="1"/>
</dbReference>
<keyword evidence="4" id="KW-1185">Reference proteome</keyword>
<dbReference type="InterPro" id="IPR047971">
    <property type="entry name" value="ExeM-like"/>
</dbReference>
<dbReference type="InterPro" id="IPR036691">
    <property type="entry name" value="Endo/exonu/phosph_ase_sf"/>
</dbReference>
<feature type="signal peptide" evidence="1">
    <location>
        <begin position="1"/>
        <end position="25"/>
    </location>
</feature>
<evidence type="ECO:0000313" key="3">
    <source>
        <dbReference type="EMBL" id="MDQ2068815.1"/>
    </source>
</evidence>
<keyword evidence="3" id="KW-0255">Endonuclease</keyword>
<protein>
    <submittedName>
        <fullName evidence="3">ExeM/NucH family extracellular endonuclease</fullName>
    </submittedName>
</protein>
<dbReference type="Pfam" id="PF03372">
    <property type="entry name" value="Exo_endo_phos"/>
    <property type="match status" value="1"/>
</dbReference>
<reference evidence="3 4" key="1">
    <citation type="submission" date="2023-08" db="EMBL/GenBank/DDBJ databases">
        <title>Whole-genome sequencing of halo(alkali)philic microorganisms from hypersaline lakes.</title>
        <authorList>
            <person name="Sorokin D.Y."/>
            <person name="Abbas B."/>
            <person name="Merkel A.Y."/>
        </authorList>
    </citation>
    <scope>NUCLEOTIDE SEQUENCE [LARGE SCALE GENOMIC DNA]</scope>
    <source>
        <strain evidence="3 4">AB-CW4</strain>
    </source>
</reference>
<dbReference type="RefSeq" id="WP_306727315.1">
    <property type="nucleotide sequence ID" value="NZ_JAVDDT010000002.1"/>
</dbReference>
<dbReference type="SUPFAM" id="SSF56219">
    <property type="entry name" value="DNase I-like"/>
    <property type="match status" value="1"/>
</dbReference>
<keyword evidence="1" id="KW-0732">Signal</keyword>
<dbReference type="EMBL" id="JAVDDT010000002">
    <property type="protein sequence ID" value="MDQ2068815.1"/>
    <property type="molecule type" value="Genomic_DNA"/>
</dbReference>
<organism evidence="3 4">
    <name type="scientific">Natronospira bacteriovora</name>
    <dbReference type="NCBI Taxonomy" id="3069753"/>
    <lineage>
        <taxon>Bacteria</taxon>
        <taxon>Pseudomonadati</taxon>
        <taxon>Pseudomonadota</taxon>
        <taxon>Gammaproteobacteria</taxon>
        <taxon>Natronospirales</taxon>
        <taxon>Natronospiraceae</taxon>
        <taxon>Natronospira</taxon>
    </lineage>
</organism>
<dbReference type="Proteomes" id="UP001239019">
    <property type="component" value="Unassembled WGS sequence"/>
</dbReference>
<evidence type="ECO:0000313" key="4">
    <source>
        <dbReference type="Proteomes" id="UP001239019"/>
    </source>
</evidence>
<proteinExistence type="predicted"/>
<dbReference type="CDD" id="cd04486">
    <property type="entry name" value="YhcR_OBF_like"/>
    <property type="match status" value="1"/>
</dbReference>
<comment type="caution">
    <text evidence="3">The sequence shown here is derived from an EMBL/GenBank/DDBJ whole genome shotgun (WGS) entry which is preliminary data.</text>
</comment>
<keyword evidence="3" id="KW-0378">Hydrolase</keyword>
<dbReference type="InterPro" id="IPR005135">
    <property type="entry name" value="Endo/exonuclease/phosphatase"/>
</dbReference>
<dbReference type="CDD" id="cd10283">
    <property type="entry name" value="MnuA_DNase1-like"/>
    <property type="match status" value="1"/>
</dbReference>
<dbReference type="Gene3D" id="3.60.10.10">
    <property type="entry name" value="Endonuclease/exonuclease/phosphatase"/>
    <property type="match status" value="1"/>
</dbReference>
<accession>A0ABU0W5S9</accession>
<gene>
    <name evidence="3" type="ORF">RBH19_02865</name>
</gene>
<evidence type="ECO:0000259" key="2">
    <source>
        <dbReference type="Pfam" id="PF03372"/>
    </source>
</evidence>
<dbReference type="NCBIfam" id="NF033681">
    <property type="entry name" value="ExeM_NucH_DNase"/>
    <property type="match status" value="1"/>
</dbReference>
<evidence type="ECO:0000256" key="1">
    <source>
        <dbReference type="SAM" id="SignalP"/>
    </source>
</evidence>
<keyword evidence="3" id="KW-0540">Nuclease</keyword>
<dbReference type="GO" id="GO:0004519">
    <property type="term" value="F:endonuclease activity"/>
    <property type="evidence" value="ECO:0007669"/>
    <property type="project" value="UniProtKB-KW"/>
</dbReference>
<sequence>MDIVNKSLIVVFLAWFSLLCTPAWADCPVEGLTPIAELKGESGARQEGERVLVRGIVTGDFRGEEQLNGFYLQSGEPATGIFVYAPGLSPAEPVIASGQDVVIAARAGEFRGQRQLGRVSQILVCGEPGLPDPLPLELPEADRQKWQRFEGRLVEIEGPLTVTGSFELARYGSLDLVAGPRLFRPGNFPGGLPEALRRSRDHAAYRIILDDAHYRQHPDPTPYLDENGTRRVGSQLPSLQGILTHAFGRWRIHPLAPDTLRFEDSNPRPPPPARHGGPRLAAFNVENYFLTLGERGASDEQELAAQRRALQAVTAGLDADLVGLIEVENRPMAVHDLLNRLGEGLEHGGYHHFNLGEAVGTDAIRSVLAWRPERVEKLAGPFIDDRRVHHRPVVAGHFRLGGEGPGKLVAVIHFKAKSGCPESGDIDRGQGCWNERRTRQSEALIEFLDRKREKTGTNRVIIMGDINSYGGEDPVQALRDAGYVDLVANHVPAEQRYSYVFRGESGYLDTAIASPELADDIQRVHFWPINADEPRFLQFQQPGPWRSSDHDPVIIDLRNH</sequence>
<name>A0ABU0W5S9_9GAMM</name>
<feature type="chain" id="PRO_5045919992" evidence="1">
    <location>
        <begin position="26"/>
        <end position="560"/>
    </location>
</feature>